<feature type="domain" description="SusD-like N-terminal" evidence="7">
    <location>
        <begin position="22"/>
        <end position="226"/>
    </location>
</feature>
<dbReference type="CDD" id="cd08977">
    <property type="entry name" value="SusD"/>
    <property type="match status" value="1"/>
</dbReference>
<dbReference type="InterPro" id="IPR011990">
    <property type="entry name" value="TPR-like_helical_dom_sf"/>
</dbReference>
<evidence type="ECO:0000313" key="9">
    <source>
        <dbReference type="Proteomes" id="UP000199310"/>
    </source>
</evidence>
<dbReference type="InterPro" id="IPR033985">
    <property type="entry name" value="SusD-like_N"/>
</dbReference>
<keyword evidence="4" id="KW-0472">Membrane</keyword>
<evidence type="ECO:0000313" key="8">
    <source>
        <dbReference type="EMBL" id="SEW50464.1"/>
    </source>
</evidence>
<feature type="domain" description="RagB/SusD" evidence="6">
    <location>
        <begin position="340"/>
        <end position="419"/>
    </location>
</feature>
<dbReference type="SUPFAM" id="SSF48452">
    <property type="entry name" value="TPR-like"/>
    <property type="match status" value="1"/>
</dbReference>
<evidence type="ECO:0000256" key="2">
    <source>
        <dbReference type="ARBA" id="ARBA00006275"/>
    </source>
</evidence>
<accession>A0A1I0S636</accession>
<reference evidence="9" key="1">
    <citation type="submission" date="2016-10" db="EMBL/GenBank/DDBJ databases">
        <authorList>
            <person name="Varghese N."/>
            <person name="Submissions S."/>
        </authorList>
    </citation>
    <scope>NUCLEOTIDE SEQUENCE [LARGE SCALE GENOMIC DNA]</scope>
    <source>
        <strain evidence="9">DSM 3695</strain>
    </source>
</reference>
<evidence type="ECO:0000259" key="6">
    <source>
        <dbReference type="Pfam" id="PF07980"/>
    </source>
</evidence>
<dbReference type="GO" id="GO:0009279">
    <property type="term" value="C:cell outer membrane"/>
    <property type="evidence" value="ECO:0007669"/>
    <property type="project" value="UniProtKB-SubCell"/>
</dbReference>
<dbReference type="STRING" id="29529.SAMN04488122_3823"/>
<evidence type="ECO:0000256" key="1">
    <source>
        <dbReference type="ARBA" id="ARBA00004442"/>
    </source>
</evidence>
<name>A0A1I0S636_9BACT</name>
<dbReference type="Proteomes" id="UP000199310">
    <property type="component" value="Unassembled WGS sequence"/>
</dbReference>
<dbReference type="PROSITE" id="PS51257">
    <property type="entry name" value="PROKAR_LIPOPROTEIN"/>
    <property type="match status" value="1"/>
</dbReference>
<dbReference type="InterPro" id="IPR012944">
    <property type="entry name" value="SusD_RagB_dom"/>
</dbReference>
<dbReference type="EMBL" id="FOJG01000002">
    <property type="protein sequence ID" value="SEW50464.1"/>
    <property type="molecule type" value="Genomic_DNA"/>
</dbReference>
<protein>
    <submittedName>
        <fullName evidence="8">SusD family protein</fullName>
    </submittedName>
</protein>
<keyword evidence="3" id="KW-0732">Signal</keyword>
<comment type="subcellular location">
    <subcellularLocation>
        <location evidence="1">Cell outer membrane</location>
    </subcellularLocation>
</comment>
<dbReference type="RefSeq" id="WP_089897212.1">
    <property type="nucleotide sequence ID" value="NZ_FOJG01000002.1"/>
</dbReference>
<comment type="similarity">
    <text evidence="2">Belongs to the SusD family.</text>
</comment>
<evidence type="ECO:0000256" key="4">
    <source>
        <dbReference type="ARBA" id="ARBA00023136"/>
    </source>
</evidence>
<dbReference type="Pfam" id="PF14322">
    <property type="entry name" value="SusD-like_3"/>
    <property type="match status" value="1"/>
</dbReference>
<dbReference type="AlphaFoldDB" id="A0A1I0S636"/>
<keyword evidence="5" id="KW-0998">Cell outer membrane</keyword>
<dbReference type="Gene3D" id="1.25.40.390">
    <property type="match status" value="1"/>
</dbReference>
<gene>
    <name evidence="8" type="ORF">SAMN04488122_3823</name>
</gene>
<organism evidence="8 9">
    <name type="scientific">Chitinophaga arvensicola</name>
    <dbReference type="NCBI Taxonomy" id="29529"/>
    <lineage>
        <taxon>Bacteria</taxon>
        <taxon>Pseudomonadati</taxon>
        <taxon>Bacteroidota</taxon>
        <taxon>Chitinophagia</taxon>
        <taxon>Chitinophagales</taxon>
        <taxon>Chitinophagaceae</taxon>
        <taxon>Chitinophaga</taxon>
    </lineage>
</organism>
<evidence type="ECO:0000256" key="5">
    <source>
        <dbReference type="ARBA" id="ARBA00023237"/>
    </source>
</evidence>
<evidence type="ECO:0000256" key="3">
    <source>
        <dbReference type="ARBA" id="ARBA00022729"/>
    </source>
</evidence>
<dbReference type="Pfam" id="PF07980">
    <property type="entry name" value="SusD_RagB"/>
    <property type="match status" value="1"/>
</dbReference>
<evidence type="ECO:0000259" key="7">
    <source>
        <dbReference type="Pfam" id="PF14322"/>
    </source>
</evidence>
<proteinExistence type="inferred from homology"/>
<dbReference type="OrthoDB" id="621570at2"/>
<keyword evidence="9" id="KW-1185">Reference proteome</keyword>
<sequence length="455" mass="50722">MKTYRKYISLFFLSLTALSCKKFLDVEPRDSVSDEQTIIDKTSANTALRGVYRRLGNDNYYGSLFQTFGYLPGDNVQWTGSQSIIQQFITHKINADNGNLQSVWSGIYSTINGANNVIAKVPGLTDPTFSVTDKNQAVGEAYFIRALSYFDLARTWGNVQITLTPTLNASDKLEVNGSTQAEVYRQVLSDLNAADSLLQLPSQTGVSNPVRVNKQTAWALKARFYLYQSNWAEAEAYATKVISDNKNYVLQKPYSAFFFPASAVATKESVFELSYSATYLSGHRNSWQPPANGGTRQWAPSDALITLINDPKIGGNRSALVAKTSAGLWYGNLYYRSPATDPAYVIRIAELYLIRAEARAQLEKTDLGRIDLNIIRDRAGLDPVSETIDKPSLLLAIENERRVEFALEPHRWFDLVRTKRAGAVLNVTNSQLYLFPIPANEVALSNGHLKQNDGY</sequence>